<dbReference type="STRING" id="98765.A0A2R6RI78"/>
<organism evidence="3 4">
    <name type="scientific">Hermanssonia centrifuga</name>
    <dbReference type="NCBI Taxonomy" id="98765"/>
    <lineage>
        <taxon>Eukaryota</taxon>
        <taxon>Fungi</taxon>
        <taxon>Dikarya</taxon>
        <taxon>Basidiomycota</taxon>
        <taxon>Agaricomycotina</taxon>
        <taxon>Agaricomycetes</taxon>
        <taxon>Polyporales</taxon>
        <taxon>Meruliaceae</taxon>
        <taxon>Hermanssonia</taxon>
    </lineage>
</organism>
<evidence type="ECO:0000313" key="3">
    <source>
        <dbReference type="EMBL" id="PSS29730.1"/>
    </source>
</evidence>
<dbReference type="Pfam" id="PF14327">
    <property type="entry name" value="CSTF2_hinge"/>
    <property type="match status" value="1"/>
</dbReference>
<dbReference type="EMBL" id="MLYV02000256">
    <property type="protein sequence ID" value="PSS29730.1"/>
    <property type="molecule type" value="Genomic_DNA"/>
</dbReference>
<feature type="compositionally biased region" description="Polar residues" evidence="1">
    <location>
        <begin position="93"/>
        <end position="109"/>
    </location>
</feature>
<keyword evidence="4" id="KW-1185">Reference proteome</keyword>
<feature type="region of interest" description="Disordered" evidence="1">
    <location>
        <begin position="89"/>
        <end position="176"/>
    </location>
</feature>
<feature type="domain" description="Cleavage stimulation factor subunit 2 hinge" evidence="2">
    <location>
        <begin position="6"/>
        <end position="58"/>
    </location>
</feature>
<sequence length="206" mass="21419">MSNPAVQEEQLLELLLQLKKTTPDQTRAILNAQPQIAYALMAVMVNLNAVNIEVIQHTLASYGALPAASNAPVVPMVIQAPPVVSSIPPHVSGQFSSRSGTPPYAQTGTPPHARSITPTYHANPPTHLAHPPSSAYPLQTGLPYAQQGPPPIQPLHNGLQAPGPPSYASSAPFNPAATLPDALAAIPEDQKPLTPETSGLGLSGTV</sequence>
<accession>A0A2R6RI78</accession>
<dbReference type="Proteomes" id="UP000186601">
    <property type="component" value="Unassembled WGS sequence"/>
</dbReference>
<dbReference type="InterPro" id="IPR025742">
    <property type="entry name" value="CSTF2_hinge"/>
</dbReference>
<proteinExistence type="predicted"/>
<gene>
    <name evidence="3" type="ORF">PHLCEN_2v2878</name>
</gene>
<evidence type="ECO:0000259" key="2">
    <source>
        <dbReference type="Pfam" id="PF14327"/>
    </source>
</evidence>
<evidence type="ECO:0000313" key="4">
    <source>
        <dbReference type="Proteomes" id="UP000186601"/>
    </source>
</evidence>
<reference evidence="3 4" key="1">
    <citation type="submission" date="2018-02" db="EMBL/GenBank/DDBJ databases">
        <title>Genome sequence of the basidiomycete white-rot fungus Phlebia centrifuga.</title>
        <authorList>
            <person name="Granchi Z."/>
            <person name="Peng M."/>
            <person name="de Vries R.P."/>
            <person name="Hilden K."/>
            <person name="Makela M.R."/>
            <person name="Grigoriev I."/>
            <person name="Riley R."/>
        </authorList>
    </citation>
    <scope>NUCLEOTIDE SEQUENCE [LARGE SCALE GENOMIC DNA]</scope>
    <source>
        <strain evidence="3 4">FBCC195</strain>
    </source>
</reference>
<dbReference type="OrthoDB" id="272703at2759"/>
<protein>
    <recommendedName>
        <fullName evidence="2">Cleavage stimulation factor subunit 2 hinge domain-containing protein</fullName>
    </recommendedName>
</protein>
<evidence type="ECO:0000256" key="1">
    <source>
        <dbReference type="SAM" id="MobiDB-lite"/>
    </source>
</evidence>
<comment type="caution">
    <text evidence="3">The sequence shown here is derived from an EMBL/GenBank/DDBJ whole genome shotgun (WGS) entry which is preliminary data.</text>
</comment>
<name>A0A2R6RI78_9APHY</name>
<dbReference type="AlphaFoldDB" id="A0A2R6RI78"/>